<dbReference type="SUPFAM" id="SSF55920">
    <property type="entry name" value="Creatinase/aminopeptidase"/>
    <property type="match status" value="1"/>
</dbReference>
<dbReference type="RefSeq" id="WP_164362067.1">
    <property type="nucleotide sequence ID" value="NZ_CP066776.1"/>
</dbReference>
<evidence type="ECO:0000313" key="13">
    <source>
        <dbReference type="Proteomes" id="UP000475117"/>
    </source>
</evidence>
<dbReference type="Gene3D" id="3.40.350.10">
    <property type="entry name" value="Creatinase/prolidase N-terminal domain"/>
    <property type="match status" value="1"/>
</dbReference>
<evidence type="ECO:0000256" key="9">
    <source>
        <dbReference type="ARBA" id="ARBA00023211"/>
    </source>
</evidence>
<dbReference type="SMART" id="SM01011">
    <property type="entry name" value="AMP_N"/>
    <property type="match status" value="1"/>
</dbReference>
<dbReference type="PROSITE" id="PS00491">
    <property type="entry name" value="PROLINE_PEPTIDASE"/>
    <property type="match status" value="1"/>
</dbReference>
<evidence type="ECO:0000256" key="7">
    <source>
        <dbReference type="ARBA" id="ARBA00022801"/>
    </source>
</evidence>
<keyword evidence="12" id="KW-0031">Aminopeptidase</keyword>
<dbReference type="Pfam" id="PF00557">
    <property type="entry name" value="Peptidase_M24"/>
    <property type="match status" value="1"/>
</dbReference>
<keyword evidence="9" id="KW-0464">Manganese</keyword>
<evidence type="ECO:0000259" key="11">
    <source>
        <dbReference type="SMART" id="SM01011"/>
    </source>
</evidence>
<dbReference type="GO" id="GO:0070006">
    <property type="term" value="F:metalloaminopeptidase activity"/>
    <property type="evidence" value="ECO:0007669"/>
    <property type="project" value="InterPro"/>
</dbReference>
<keyword evidence="7" id="KW-0378">Hydrolase</keyword>
<evidence type="ECO:0000256" key="3">
    <source>
        <dbReference type="ARBA" id="ARBA00008766"/>
    </source>
</evidence>
<evidence type="ECO:0000313" key="12">
    <source>
        <dbReference type="EMBL" id="QQL44374.1"/>
    </source>
</evidence>
<keyword evidence="5" id="KW-0645">Protease</keyword>
<dbReference type="EC" id="3.4.11.9" evidence="4"/>
<comment type="cofactor">
    <cofactor evidence="2">
        <name>Mn(2+)</name>
        <dbReference type="ChEBI" id="CHEBI:29035"/>
    </cofactor>
</comment>
<protein>
    <recommendedName>
        <fullName evidence="4">Xaa-Pro aminopeptidase</fullName>
        <ecNumber evidence="4">3.4.11.9</ecNumber>
    </recommendedName>
</protein>
<dbReference type="InterPro" id="IPR000994">
    <property type="entry name" value="Pept_M24"/>
</dbReference>
<dbReference type="Gene3D" id="3.90.230.10">
    <property type="entry name" value="Creatinase/methionine aminopeptidase superfamily"/>
    <property type="match status" value="1"/>
</dbReference>
<dbReference type="InterPro" id="IPR029149">
    <property type="entry name" value="Creatin/AminoP/Spt16_N"/>
</dbReference>
<dbReference type="KEGG" id="soa:G3M56_010830"/>
<comment type="catalytic activity">
    <reaction evidence="1">
        <text>Release of any N-terminal amino acid, including proline, that is linked to proline, even from a dipeptide or tripeptide.</text>
        <dbReference type="EC" id="3.4.11.9"/>
    </reaction>
</comment>
<accession>A0A6B3LAQ2</accession>
<evidence type="ECO:0000256" key="4">
    <source>
        <dbReference type="ARBA" id="ARBA00012574"/>
    </source>
</evidence>
<evidence type="ECO:0000256" key="8">
    <source>
        <dbReference type="ARBA" id="ARBA00023049"/>
    </source>
</evidence>
<evidence type="ECO:0000256" key="6">
    <source>
        <dbReference type="ARBA" id="ARBA00022723"/>
    </source>
</evidence>
<gene>
    <name evidence="12" type="ORF">G3M56_010830</name>
</gene>
<dbReference type="InterPro" id="IPR052433">
    <property type="entry name" value="X-Pro_dipept-like"/>
</dbReference>
<dbReference type="AlphaFoldDB" id="A0A6B3LAQ2"/>
<organism evidence="12 13">
    <name type="scientific">Sulfuriroseicoccus oceanibius</name>
    <dbReference type="NCBI Taxonomy" id="2707525"/>
    <lineage>
        <taxon>Bacteria</taxon>
        <taxon>Pseudomonadati</taxon>
        <taxon>Verrucomicrobiota</taxon>
        <taxon>Verrucomicrobiia</taxon>
        <taxon>Verrucomicrobiales</taxon>
        <taxon>Verrucomicrobiaceae</taxon>
        <taxon>Sulfuriroseicoccus</taxon>
    </lineage>
</organism>
<keyword evidence="13" id="KW-1185">Reference proteome</keyword>
<dbReference type="PANTHER" id="PTHR43226">
    <property type="entry name" value="XAA-PRO AMINOPEPTIDASE 3"/>
    <property type="match status" value="1"/>
</dbReference>
<evidence type="ECO:0000256" key="1">
    <source>
        <dbReference type="ARBA" id="ARBA00001424"/>
    </source>
</evidence>
<dbReference type="InterPro" id="IPR001131">
    <property type="entry name" value="Peptidase_M24B_aminopep-P_CS"/>
</dbReference>
<dbReference type="GO" id="GO:0006508">
    <property type="term" value="P:proteolysis"/>
    <property type="evidence" value="ECO:0007669"/>
    <property type="project" value="UniProtKB-KW"/>
</dbReference>
<evidence type="ECO:0000256" key="2">
    <source>
        <dbReference type="ARBA" id="ARBA00001936"/>
    </source>
</evidence>
<sequence length="430" mass="48093">MAYRYTPAPSSLFTKNRAKLREMLPENSIVIVHSNDVMPTNADGTLPFKQNADFYYLSGVDQEESVLILCPDAANEADREWLFVRETNEHIAIWEGDKLTKEQATLASGIQSVGWTSAFEGKLNQLMAESENVYLVTNEHIRAEGSVETRNDRFIAQCQKNFPLHQYRRLSPLLTRLRMVKEGEELAVIKEACEITKRGFDRVLAAVKPGIKEVEVEAEWAYEFVRSGGSFAYQPIVATGANACVLHYLESAAVCREGDLLLMDCGASFGPYTSDSTRTIPVSGKFTERQRAVYDAVLRVLERCVEILRPGILLKDYQEQVLGLMEKELIGLGLFTQEDVDAQEAPFTLVRKYFMHGTSHHLGLDVHDVNVPGVPVEVGNVFTIEPGVYIREENIGIRLENTYYVGADATVNLMPEMPIAADDIEAAMAK</sequence>
<dbReference type="EMBL" id="CP066776">
    <property type="protein sequence ID" value="QQL44374.1"/>
    <property type="molecule type" value="Genomic_DNA"/>
</dbReference>
<dbReference type="Proteomes" id="UP000475117">
    <property type="component" value="Chromosome"/>
</dbReference>
<dbReference type="GO" id="GO:0030145">
    <property type="term" value="F:manganese ion binding"/>
    <property type="evidence" value="ECO:0007669"/>
    <property type="project" value="InterPro"/>
</dbReference>
<dbReference type="InterPro" id="IPR036005">
    <property type="entry name" value="Creatinase/aminopeptidase-like"/>
</dbReference>
<keyword evidence="6 10" id="KW-0479">Metal-binding</keyword>
<name>A0A6B3LAQ2_9BACT</name>
<dbReference type="PANTHER" id="PTHR43226:SF4">
    <property type="entry name" value="XAA-PRO AMINOPEPTIDASE 3"/>
    <property type="match status" value="1"/>
</dbReference>
<evidence type="ECO:0000256" key="5">
    <source>
        <dbReference type="ARBA" id="ARBA00022670"/>
    </source>
</evidence>
<evidence type="ECO:0000256" key="10">
    <source>
        <dbReference type="RuleBase" id="RU000590"/>
    </source>
</evidence>
<dbReference type="SUPFAM" id="SSF53092">
    <property type="entry name" value="Creatinase/prolidase N-terminal domain"/>
    <property type="match status" value="1"/>
</dbReference>
<reference evidence="12 13" key="1">
    <citation type="submission" date="2020-12" db="EMBL/GenBank/DDBJ databases">
        <title>Sulforoseuscoccus oceanibium gen. nov., sp. nov., a representative of the phylum Verrucomicrobia with special cytoplasmic membrane, and proposal of Sulforoseuscoccusaceae fam. nov.</title>
        <authorList>
            <person name="Xi F."/>
        </authorList>
    </citation>
    <scope>NUCLEOTIDE SEQUENCE [LARGE SCALE GENOMIC DNA]</scope>
    <source>
        <strain evidence="12 13">T37</strain>
    </source>
</reference>
<dbReference type="Pfam" id="PF05195">
    <property type="entry name" value="AMP_N"/>
    <property type="match status" value="1"/>
</dbReference>
<feature type="domain" description="Aminopeptidase P N-terminal" evidence="11">
    <location>
        <begin position="8"/>
        <end position="144"/>
    </location>
</feature>
<dbReference type="InterPro" id="IPR007865">
    <property type="entry name" value="Aminopep_P_N"/>
</dbReference>
<comment type="similarity">
    <text evidence="3 10">Belongs to the peptidase M24B family.</text>
</comment>
<keyword evidence="8" id="KW-0482">Metalloprotease</keyword>
<proteinExistence type="inferred from homology"/>